<comment type="caution">
    <text evidence="8">The sequence shown here is derived from an EMBL/GenBank/DDBJ whole genome shotgun (WGS) entry which is preliminary data.</text>
</comment>
<comment type="function">
    <text evidence="6">Putative transcription activator involved in regulating light control of development.</text>
</comment>
<dbReference type="GO" id="GO:0005634">
    <property type="term" value="C:nucleus"/>
    <property type="evidence" value="ECO:0007669"/>
    <property type="project" value="UniProtKB-SubCell"/>
</dbReference>
<evidence type="ECO:0000259" key="7">
    <source>
        <dbReference type="PROSITE" id="PS50966"/>
    </source>
</evidence>
<evidence type="ECO:0000256" key="6">
    <source>
        <dbReference type="RuleBase" id="RU367018"/>
    </source>
</evidence>
<evidence type="ECO:0000256" key="4">
    <source>
        <dbReference type="ARBA" id="ARBA00022833"/>
    </source>
</evidence>
<dbReference type="AlphaFoldDB" id="A0AAD8H297"/>
<dbReference type="PROSITE" id="PS50966">
    <property type="entry name" value="ZF_SWIM"/>
    <property type="match status" value="1"/>
</dbReference>
<keyword evidence="3 5" id="KW-0863">Zinc-finger</keyword>
<keyword evidence="6" id="KW-0539">Nucleus</keyword>
<dbReference type="PANTHER" id="PTHR31669">
    <property type="entry name" value="PROTEIN FAR1-RELATED SEQUENCE 10-RELATED"/>
    <property type="match status" value="1"/>
</dbReference>
<evidence type="ECO:0000256" key="5">
    <source>
        <dbReference type="PROSITE-ProRule" id="PRU00325"/>
    </source>
</evidence>
<evidence type="ECO:0000313" key="9">
    <source>
        <dbReference type="Proteomes" id="UP001237642"/>
    </source>
</evidence>
<name>A0AAD8H297_9APIA</name>
<gene>
    <name evidence="8" type="ORF">POM88_044151</name>
</gene>
<reference evidence="8" key="1">
    <citation type="submission" date="2023-02" db="EMBL/GenBank/DDBJ databases">
        <title>Genome of toxic invasive species Heracleum sosnowskyi carries increased number of genes despite the absence of recent whole-genome duplications.</title>
        <authorList>
            <person name="Schelkunov M."/>
            <person name="Shtratnikova V."/>
            <person name="Makarenko M."/>
            <person name="Klepikova A."/>
            <person name="Omelchenko D."/>
            <person name="Novikova G."/>
            <person name="Obukhova E."/>
            <person name="Bogdanov V."/>
            <person name="Penin A."/>
            <person name="Logacheva M."/>
        </authorList>
    </citation>
    <scope>NUCLEOTIDE SEQUENCE</scope>
    <source>
        <strain evidence="8">Hsosn_3</strain>
        <tissue evidence="8">Leaf</tissue>
    </source>
</reference>
<comment type="subcellular location">
    <subcellularLocation>
        <location evidence="6">Nucleus</location>
    </subcellularLocation>
</comment>
<evidence type="ECO:0000256" key="1">
    <source>
        <dbReference type="ARBA" id="ARBA00005889"/>
    </source>
</evidence>
<dbReference type="GO" id="GO:0006355">
    <property type="term" value="P:regulation of DNA-templated transcription"/>
    <property type="evidence" value="ECO:0007669"/>
    <property type="project" value="UniProtKB-UniRule"/>
</dbReference>
<proteinExistence type="inferred from homology"/>
<protein>
    <recommendedName>
        <fullName evidence="6">Protein FAR1-RELATED SEQUENCE</fullName>
    </recommendedName>
</protein>
<dbReference type="SMART" id="SM00575">
    <property type="entry name" value="ZnF_PMZ"/>
    <property type="match status" value="1"/>
</dbReference>
<dbReference type="EMBL" id="JAUIZM010000010">
    <property type="protein sequence ID" value="KAK1359677.1"/>
    <property type="molecule type" value="Genomic_DNA"/>
</dbReference>
<reference evidence="8" key="2">
    <citation type="submission" date="2023-05" db="EMBL/GenBank/DDBJ databases">
        <authorList>
            <person name="Schelkunov M.I."/>
        </authorList>
    </citation>
    <scope>NUCLEOTIDE SEQUENCE</scope>
    <source>
        <strain evidence="8">Hsosn_3</strain>
        <tissue evidence="8">Leaf</tissue>
    </source>
</reference>
<dbReference type="InterPro" id="IPR006564">
    <property type="entry name" value="Znf_PMZ"/>
</dbReference>
<feature type="domain" description="SWIM-type" evidence="7">
    <location>
        <begin position="82"/>
        <end position="116"/>
    </location>
</feature>
<keyword evidence="4 6" id="KW-0862">Zinc</keyword>
<keyword evidence="9" id="KW-1185">Reference proteome</keyword>
<comment type="similarity">
    <text evidence="1 6">Belongs to the FHY3/FAR1 family.</text>
</comment>
<dbReference type="InterPro" id="IPR031052">
    <property type="entry name" value="FHY3/FAR1"/>
</dbReference>
<dbReference type="InterPro" id="IPR007527">
    <property type="entry name" value="Znf_SWIM"/>
</dbReference>
<dbReference type="Pfam" id="PF04434">
    <property type="entry name" value="SWIM"/>
    <property type="match status" value="1"/>
</dbReference>
<dbReference type="GO" id="GO:0008270">
    <property type="term" value="F:zinc ion binding"/>
    <property type="evidence" value="ECO:0007669"/>
    <property type="project" value="UniProtKB-UniRule"/>
</dbReference>
<accession>A0AAD8H297</accession>
<organism evidence="8 9">
    <name type="scientific">Heracleum sosnowskyi</name>
    <dbReference type="NCBI Taxonomy" id="360622"/>
    <lineage>
        <taxon>Eukaryota</taxon>
        <taxon>Viridiplantae</taxon>
        <taxon>Streptophyta</taxon>
        <taxon>Embryophyta</taxon>
        <taxon>Tracheophyta</taxon>
        <taxon>Spermatophyta</taxon>
        <taxon>Magnoliopsida</taxon>
        <taxon>eudicotyledons</taxon>
        <taxon>Gunneridae</taxon>
        <taxon>Pentapetalae</taxon>
        <taxon>asterids</taxon>
        <taxon>campanulids</taxon>
        <taxon>Apiales</taxon>
        <taxon>Apiaceae</taxon>
        <taxon>Apioideae</taxon>
        <taxon>apioid superclade</taxon>
        <taxon>Tordylieae</taxon>
        <taxon>Tordyliinae</taxon>
        <taxon>Heracleum</taxon>
    </lineage>
</organism>
<dbReference type="PANTHER" id="PTHR31669:SF306">
    <property type="entry name" value="PROTEIN FAR1-RELATED SEQUENCE"/>
    <property type="match status" value="1"/>
</dbReference>
<keyword evidence="2 6" id="KW-0479">Metal-binding</keyword>
<evidence type="ECO:0000313" key="8">
    <source>
        <dbReference type="EMBL" id="KAK1359677.1"/>
    </source>
</evidence>
<dbReference type="Proteomes" id="UP001237642">
    <property type="component" value="Unassembled WGS sequence"/>
</dbReference>
<evidence type="ECO:0000256" key="3">
    <source>
        <dbReference type="ARBA" id="ARBA00022771"/>
    </source>
</evidence>
<evidence type="ECO:0000256" key="2">
    <source>
        <dbReference type="ARBA" id="ARBA00022723"/>
    </source>
</evidence>
<sequence>MDKQWYESARLTEEGRFAIPSTISTVFLEADAPQLYTRPIFYKVQEEILACCYDMRITDIGPLIDGIKTYQMKDVKMNDKWFEVKISQYHAECSCKKFVMCGILCRHAFCALNQFEVVKIPRNLVLNRWSRIAEHAPSSKFLGVFDDFGKVDNVSLKVTNIWFNFQKTMNKAGVDIDKLSHVEKTVKQLGSDLGDDSVLTKKAQLQEMMGPQPTEEIVIRAPNQCKKKGLGLKRFFSHREKAIMELNNRGSKKVATAEVTTIKVATAEVEIELADED</sequence>